<dbReference type="AlphaFoldDB" id="A0A4R7DA40"/>
<feature type="transmembrane region" description="Helical" evidence="1">
    <location>
        <begin position="247"/>
        <end position="266"/>
    </location>
</feature>
<dbReference type="OrthoDB" id="649093at2"/>
<evidence type="ECO:0000313" key="4">
    <source>
        <dbReference type="Proteomes" id="UP000294752"/>
    </source>
</evidence>
<feature type="transmembrane region" description="Helical" evidence="1">
    <location>
        <begin position="34"/>
        <end position="53"/>
    </location>
</feature>
<feature type="transmembrane region" description="Helical" evidence="1">
    <location>
        <begin position="95"/>
        <end position="116"/>
    </location>
</feature>
<keyword evidence="1" id="KW-0812">Transmembrane</keyword>
<comment type="caution">
    <text evidence="3">The sequence shown here is derived from an EMBL/GenBank/DDBJ whole genome shotgun (WGS) entry which is preliminary data.</text>
</comment>
<dbReference type="Pfam" id="PF05569">
    <property type="entry name" value="Peptidase_M56"/>
    <property type="match status" value="1"/>
</dbReference>
<dbReference type="PANTHER" id="PTHR33446:SF2">
    <property type="entry name" value="PROTEIN TONB"/>
    <property type="match status" value="1"/>
</dbReference>
<dbReference type="GO" id="GO:0098797">
    <property type="term" value="C:plasma membrane protein complex"/>
    <property type="evidence" value="ECO:0007669"/>
    <property type="project" value="TreeGrafter"/>
</dbReference>
<sequence length="570" mass="64695">MIYLILANLTLLLCYALYSTSLKKLTFFQLNRMYLLGAVVVSLLIPIGLFIEIPRTAIVQDNLPTIDLDLLLEDELQIGASQHGSIFIYGLLQRIYWSGCFFAMAWLCFRCIRVFAILRNGSNSFSFAFFKKIVLGENVRNNYIIAQHEQTHVRQGHTYDILFLEFVRVFNWFNPILHHYLKELKFQHECIADAQCSVDRVAYAELLVAQAMQVEHSHFLHEFSKQSFLKNRIAMLFKDRSHKRYKLLYFSIMPILGLTTLSTLVFNSTHAKNIVRDIEDKVESTTLRSLKETSFDPVYQDANLRAELTNVAGRQHMQEDSVYTRPQVKPKPVDAGSIKVLLDAWANAAAIKEGSEKKVVAFRLLIEKDGRISQAFATTKEGEGTVELPTQQLAKSKWTAAQHDGQVVRAWTSVHTSFRKDDQNNVTSKAVLLESTATYTEEQRDSIRARADRKDEDNKLFTAVEVNPEPVGGLAAFRKWVGDNFQYPQEAIDAAIKGQIVVSFVVENDGALSSFKIIKDLGHGTGEAVLDVLREAPNWRPGIQNGRKVKVAYTLPIALNLQKKSDLESR</sequence>
<proteinExistence type="predicted"/>
<protein>
    <submittedName>
        <fullName evidence="3">BlaR1 peptidase M56</fullName>
    </submittedName>
</protein>
<evidence type="ECO:0000313" key="3">
    <source>
        <dbReference type="EMBL" id="TDS15926.1"/>
    </source>
</evidence>
<dbReference type="GO" id="GO:0055085">
    <property type="term" value="P:transmembrane transport"/>
    <property type="evidence" value="ECO:0007669"/>
    <property type="project" value="InterPro"/>
</dbReference>
<dbReference type="Proteomes" id="UP000294752">
    <property type="component" value="Unassembled WGS sequence"/>
</dbReference>
<feature type="transmembrane region" description="Helical" evidence="1">
    <location>
        <begin position="6"/>
        <end position="22"/>
    </location>
</feature>
<organism evidence="3 4">
    <name type="scientific">Sphingobacterium paludis</name>
    <dbReference type="NCBI Taxonomy" id="1476465"/>
    <lineage>
        <taxon>Bacteria</taxon>
        <taxon>Pseudomonadati</taxon>
        <taxon>Bacteroidota</taxon>
        <taxon>Sphingobacteriia</taxon>
        <taxon>Sphingobacteriales</taxon>
        <taxon>Sphingobacteriaceae</taxon>
        <taxon>Sphingobacterium</taxon>
    </lineage>
</organism>
<dbReference type="Gene3D" id="3.30.1150.10">
    <property type="match status" value="1"/>
</dbReference>
<dbReference type="GO" id="GO:0031992">
    <property type="term" value="F:energy transducer activity"/>
    <property type="evidence" value="ECO:0007669"/>
    <property type="project" value="TreeGrafter"/>
</dbReference>
<dbReference type="Pfam" id="PF03544">
    <property type="entry name" value="TonB_C"/>
    <property type="match status" value="1"/>
</dbReference>
<dbReference type="InterPro" id="IPR008756">
    <property type="entry name" value="Peptidase_M56"/>
</dbReference>
<keyword evidence="4" id="KW-1185">Reference proteome</keyword>
<keyword evidence="1" id="KW-1133">Transmembrane helix</keyword>
<keyword evidence="1" id="KW-0472">Membrane</keyword>
<gene>
    <name evidence="3" type="ORF">B0I21_102243</name>
</gene>
<dbReference type="RefSeq" id="WP_133639216.1">
    <property type="nucleotide sequence ID" value="NZ_SNZV01000002.1"/>
</dbReference>
<accession>A0A4R7DA40</accession>
<dbReference type="SUPFAM" id="SSF74653">
    <property type="entry name" value="TolA/TonB C-terminal domain"/>
    <property type="match status" value="1"/>
</dbReference>
<dbReference type="PROSITE" id="PS52015">
    <property type="entry name" value="TONB_CTD"/>
    <property type="match status" value="1"/>
</dbReference>
<name>A0A4R7DA40_9SPHI</name>
<dbReference type="PANTHER" id="PTHR33446">
    <property type="entry name" value="PROTEIN TONB-RELATED"/>
    <property type="match status" value="1"/>
</dbReference>
<reference evidence="3 4" key="1">
    <citation type="submission" date="2019-03" db="EMBL/GenBank/DDBJ databases">
        <title>Genomic Encyclopedia of Type Strains, Phase III (KMG-III): the genomes of soil and plant-associated and newly described type strains.</title>
        <authorList>
            <person name="Whitman W."/>
        </authorList>
    </citation>
    <scope>NUCLEOTIDE SEQUENCE [LARGE SCALE GENOMIC DNA]</scope>
    <source>
        <strain evidence="3 4">CGMCC 1.12801</strain>
    </source>
</reference>
<evidence type="ECO:0000256" key="1">
    <source>
        <dbReference type="SAM" id="Phobius"/>
    </source>
</evidence>
<dbReference type="EMBL" id="SNZV01000002">
    <property type="protein sequence ID" value="TDS15926.1"/>
    <property type="molecule type" value="Genomic_DNA"/>
</dbReference>
<feature type="domain" description="TonB C-terminal" evidence="2">
    <location>
        <begin position="472"/>
        <end position="568"/>
    </location>
</feature>
<evidence type="ECO:0000259" key="2">
    <source>
        <dbReference type="PROSITE" id="PS52015"/>
    </source>
</evidence>
<dbReference type="InterPro" id="IPR037682">
    <property type="entry name" value="TonB_C"/>
</dbReference>
<dbReference type="InterPro" id="IPR051045">
    <property type="entry name" value="TonB-dependent_transducer"/>
</dbReference>